<organism evidence="6 7">
    <name type="scientific">Alloyangia pacifica</name>
    <dbReference type="NCBI Taxonomy" id="311180"/>
    <lineage>
        <taxon>Bacteria</taxon>
        <taxon>Pseudomonadati</taxon>
        <taxon>Pseudomonadota</taxon>
        <taxon>Alphaproteobacteria</taxon>
        <taxon>Rhodobacterales</taxon>
        <taxon>Roseobacteraceae</taxon>
        <taxon>Alloyangia</taxon>
    </lineage>
</organism>
<dbReference type="GO" id="GO:0003677">
    <property type="term" value="F:DNA binding"/>
    <property type="evidence" value="ECO:0007669"/>
    <property type="project" value="UniProtKB-KW"/>
</dbReference>
<dbReference type="OrthoDB" id="6057486at2"/>
<dbReference type="STRING" id="311180.SAMN04488050_11171"/>
<evidence type="ECO:0000313" key="6">
    <source>
        <dbReference type="EMBL" id="SFT12973.1"/>
    </source>
</evidence>
<dbReference type="Gene3D" id="3.30.450.40">
    <property type="match status" value="1"/>
</dbReference>
<dbReference type="AlphaFoldDB" id="A0A1I6VGX8"/>
<dbReference type="InterPro" id="IPR036390">
    <property type="entry name" value="WH_DNA-bd_sf"/>
</dbReference>
<keyword evidence="7" id="KW-1185">Reference proteome</keyword>
<dbReference type="InterPro" id="IPR029016">
    <property type="entry name" value="GAF-like_dom_sf"/>
</dbReference>
<sequence length="257" mass="27982">MSKYVTPALAKGLDILELLTSVGRPMKHAEIADALGRSKSELFRMLVTLQERGYLDREAESDAFMVTDKLFRLGLRVPHVRTLVDCALPALERLTEEIEQSAHLVVQRAGRTVVIASFSGGSDMAFSLKLGFGRVAADSTSGQVIMAFQDVAGRERMLEESLALLDAPPERATVMAKLERIRAQGYEMHESRDFHGISDLSAPILDDTGRAAASVVVAFVNRYGVENQQQAALRALRQSCMAISGELGSPEGILPPI</sequence>
<keyword evidence="1" id="KW-0805">Transcription regulation</keyword>
<reference evidence="7" key="1">
    <citation type="submission" date="2016-10" db="EMBL/GenBank/DDBJ databases">
        <authorList>
            <person name="Varghese N."/>
            <person name="Submissions S."/>
        </authorList>
    </citation>
    <scope>NUCLEOTIDE SEQUENCE [LARGE SCALE GENOMIC DNA]</scope>
    <source>
        <strain evidence="7">DSM 26894</strain>
    </source>
</reference>
<evidence type="ECO:0000256" key="3">
    <source>
        <dbReference type="ARBA" id="ARBA00023163"/>
    </source>
</evidence>
<name>A0A1I6VGX8_9RHOB</name>
<evidence type="ECO:0000313" key="7">
    <source>
        <dbReference type="Proteomes" id="UP000199392"/>
    </source>
</evidence>
<dbReference type="InterPro" id="IPR005471">
    <property type="entry name" value="Tscrpt_reg_IclR_N"/>
</dbReference>
<dbReference type="RefSeq" id="WP_092428141.1">
    <property type="nucleotide sequence ID" value="NZ_FNCL01000011.1"/>
</dbReference>
<dbReference type="PANTHER" id="PTHR30136">
    <property type="entry name" value="HELIX-TURN-HELIX TRANSCRIPTIONAL REGULATOR, ICLR FAMILY"/>
    <property type="match status" value="1"/>
</dbReference>
<dbReference type="Pfam" id="PF09339">
    <property type="entry name" value="HTH_IclR"/>
    <property type="match status" value="1"/>
</dbReference>
<evidence type="ECO:0000259" key="5">
    <source>
        <dbReference type="PROSITE" id="PS51078"/>
    </source>
</evidence>
<feature type="domain" description="IclR-ED" evidence="5">
    <location>
        <begin position="69"/>
        <end position="249"/>
    </location>
</feature>
<keyword evidence="2" id="KW-0238">DNA-binding</keyword>
<accession>A0A1I6VGX8</accession>
<dbReference type="GO" id="GO:0045892">
    <property type="term" value="P:negative regulation of DNA-templated transcription"/>
    <property type="evidence" value="ECO:0007669"/>
    <property type="project" value="TreeGrafter"/>
</dbReference>
<dbReference type="InterPro" id="IPR050707">
    <property type="entry name" value="HTH_MetabolicPath_Reg"/>
</dbReference>
<gene>
    <name evidence="6" type="ORF">SAMN04488050_11171</name>
</gene>
<dbReference type="PANTHER" id="PTHR30136:SF7">
    <property type="entry name" value="HTH-TYPE TRANSCRIPTIONAL REGULATOR KDGR-RELATED"/>
    <property type="match status" value="1"/>
</dbReference>
<dbReference type="PROSITE" id="PS51078">
    <property type="entry name" value="ICLR_ED"/>
    <property type="match status" value="1"/>
</dbReference>
<dbReference type="Proteomes" id="UP000199392">
    <property type="component" value="Unassembled WGS sequence"/>
</dbReference>
<feature type="domain" description="HTH iclR-type" evidence="4">
    <location>
        <begin position="6"/>
        <end position="75"/>
    </location>
</feature>
<dbReference type="Gene3D" id="1.10.10.10">
    <property type="entry name" value="Winged helix-like DNA-binding domain superfamily/Winged helix DNA-binding domain"/>
    <property type="match status" value="1"/>
</dbReference>
<dbReference type="SUPFAM" id="SSF55781">
    <property type="entry name" value="GAF domain-like"/>
    <property type="match status" value="1"/>
</dbReference>
<dbReference type="PROSITE" id="PS51077">
    <property type="entry name" value="HTH_ICLR"/>
    <property type="match status" value="1"/>
</dbReference>
<evidence type="ECO:0000259" key="4">
    <source>
        <dbReference type="PROSITE" id="PS51077"/>
    </source>
</evidence>
<dbReference type="GO" id="GO:0003700">
    <property type="term" value="F:DNA-binding transcription factor activity"/>
    <property type="evidence" value="ECO:0007669"/>
    <property type="project" value="TreeGrafter"/>
</dbReference>
<dbReference type="InterPro" id="IPR014757">
    <property type="entry name" value="Tscrpt_reg_IclR_C"/>
</dbReference>
<keyword evidence="3" id="KW-0804">Transcription</keyword>
<evidence type="ECO:0000256" key="1">
    <source>
        <dbReference type="ARBA" id="ARBA00023015"/>
    </source>
</evidence>
<dbReference type="SMART" id="SM00346">
    <property type="entry name" value="HTH_ICLR"/>
    <property type="match status" value="1"/>
</dbReference>
<dbReference type="SUPFAM" id="SSF46785">
    <property type="entry name" value="Winged helix' DNA-binding domain"/>
    <property type="match status" value="1"/>
</dbReference>
<dbReference type="InterPro" id="IPR036388">
    <property type="entry name" value="WH-like_DNA-bd_sf"/>
</dbReference>
<proteinExistence type="predicted"/>
<dbReference type="Pfam" id="PF01614">
    <property type="entry name" value="IclR_C"/>
    <property type="match status" value="1"/>
</dbReference>
<evidence type="ECO:0000256" key="2">
    <source>
        <dbReference type="ARBA" id="ARBA00023125"/>
    </source>
</evidence>
<protein>
    <submittedName>
        <fullName evidence="6">Transcriptional regulator, IclR family</fullName>
    </submittedName>
</protein>
<dbReference type="EMBL" id="FOZW01000011">
    <property type="protein sequence ID" value="SFT12973.1"/>
    <property type="molecule type" value="Genomic_DNA"/>
</dbReference>